<dbReference type="EMBL" id="JASBWV010000001">
    <property type="protein sequence ID" value="KAJ9127829.1"/>
    <property type="molecule type" value="Genomic_DNA"/>
</dbReference>
<accession>A0ACC2XWU8</accession>
<keyword evidence="2" id="KW-1185">Reference proteome</keyword>
<protein>
    <submittedName>
        <fullName evidence="1">Uncharacterized protein</fullName>
    </submittedName>
</protein>
<comment type="caution">
    <text evidence="1">The sequence shown here is derived from an EMBL/GenBank/DDBJ whole genome shotgun (WGS) entry which is preliminary data.</text>
</comment>
<evidence type="ECO:0000313" key="1">
    <source>
        <dbReference type="EMBL" id="KAJ9127829.1"/>
    </source>
</evidence>
<evidence type="ECO:0000313" key="2">
    <source>
        <dbReference type="Proteomes" id="UP001234202"/>
    </source>
</evidence>
<gene>
    <name evidence="1" type="ORF">QFC24_000113</name>
</gene>
<organism evidence="1 2">
    <name type="scientific">Naganishia onofrii</name>
    <dbReference type="NCBI Taxonomy" id="1851511"/>
    <lineage>
        <taxon>Eukaryota</taxon>
        <taxon>Fungi</taxon>
        <taxon>Dikarya</taxon>
        <taxon>Basidiomycota</taxon>
        <taxon>Agaricomycotina</taxon>
        <taxon>Tremellomycetes</taxon>
        <taxon>Filobasidiales</taxon>
        <taxon>Filobasidiaceae</taxon>
        <taxon>Naganishia</taxon>
    </lineage>
</organism>
<name>A0ACC2XWU8_9TREE</name>
<reference evidence="1" key="1">
    <citation type="submission" date="2023-04" db="EMBL/GenBank/DDBJ databases">
        <title>Draft Genome sequencing of Naganishia species isolated from polar environments using Oxford Nanopore Technology.</title>
        <authorList>
            <person name="Leo P."/>
            <person name="Venkateswaran K."/>
        </authorList>
    </citation>
    <scope>NUCLEOTIDE SEQUENCE</scope>
    <source>
        <strain evidence="1">DBVPG 5303</strain>
    </source>
</reference>
<proteinExistence type="predicted"/>
<sequence length="172" mass="18971">MGLINSLTASPDEVGAIWSLPLEYCLTAEWKEEYGALSEKGGADWPYADEYYVSLSYTISSATFLLINIKSRIEQLGHNVVENVRIPNEPIPDNANASSFGRSTVVDRYAKGQMPFFDAVLMAVDEERSLSEEARNRPDLRITRNGDNDNGLLSLPITPSVEAAPYRPTAAL</sequence>
<dbReference type="Proteomes" id="UP001234202">
    <property type="component" value="Unassembled WGS sequence"/>
</dbReference>